<comment type="caution">
    <text evidence="2">The sequence shown here is derived from an EMBL/GenBank/DDBJ whole genome shotgun (WGS) entry which is preliminary data.</text>
</comment>
<organism evidence="2 3">
    <name type="scientific">Puccinia graminis f. sp. tritici</name>
    <dbReference type="NCBI Taxonomy" id="56615"/>
    <lineage>
        <taxon>Eukaryota</taxon>
        <taxon>Fungi</taxon>
        <taxon>Dikarya</taxon>
        <taxon>Basidiomycota</taxon>
        <taxon>Pucciniomycotina</taxon>
        <taxon>Pucciniomycetes</taxon>
        <taxon>Pucciniales</taxon>
        <taxon>Pucciniaceae</taxon>
        <taxon>Puccinia</taxon>
    </lineage>
</organism>
<sequence>MFPIKQVIDYFQRIAIILECPYPDFECQLCKPRHAYCRENELKSHVESAGVARLFGVRVEYQKKVHRRVKFDEELMTELQTFELKCSLCHCMYASVDQVEDHVVRHHGKPRSTVQQYIHARTQEQRRLEAESFREALEYSDQVESKINEYSDRNKRKQA</sequence>
<dbReference type="Proteomes" id="UP000324748">
    <property type="component" value="Unassembled WGS sequence"/>
</dbReference>
<reference evidence="2 3" key="1">
    <citation type="submission" date="2019-05" db="EMBL/GenBank/DDBJ databases">
        <title>Emergence of the Ug99 lineage of the wheat stem rust pathogen through somatic hybridization.</title>
        <authorList>
            <person name="Li F."/>
            <person name="Upadhyaya N.M."/>
            <person name="Sperschneider J."/>
            <person name="Matny O."/>
            <person name="Nguyen-Phuc H."/>
            <person name="Mago R."/>
            <person name="Raley C."/>
            <person name="Miller M.E."/>
            <person name="Silverstein K.A.T."/>
            <person name="Henningsen E."/>
            <person name="Hirsch C.D."/>
            <person name="Visser B."/>
            <person name="Pretorius Z.A."/>
            <person name="Steffenson B.J."/>
            <person name="Schwessinger B."/>
            <person name="Dodds P.N."/>
            <person name="Figueroa M."/>
        </authorList>
    </citation>
    <scope>NUCLEOTIDE SEQUENCE [LARGE SCALE GENOMIC DNA]</scope>
    <source>
        <strain evidence="2">21-0</strain>
    </source>
</reference>
<evidence type="ECO:0000313" key="3">
    <source>
        <dbReference type="Proteomes" id="UP000324748"/>
    </source>
</evidence>
<dbReference type="InterPro" id="IPR013087">
    <property type="entry name" value="Znf_C2H2_type"/>
</dbReference>
<accession>A0A5B0MEE8</accession>
<evidence type="ECO:0000313" key="2">
    <source>
        <dbReference type="EMBL" id="KAA1074478.1"/>
    </source>
</evidence>
<dbReference type="OrthoDB" id="3561125at2759"/>
<proteinExistence type="predicted"/>
<name>A0A5B0MEE8_PUCGR</name>
<keyword evidence="3" id="KW-1185">Reference proteome</keyword>
<dbReference type="PROSITE" id="PS00028">
    <property type="entry name" value="ZINC_FINGER_C2H2_1"/>
    <property type="match status" value="1"/>
</dbReference>
<gene>
    <name evidence="2" type="ORF">PGT21_007184</name>
</gene>
<protein>
    <recommendedName>
        <fullName evidence="1">C2H2-type domain-containing protein</fullName>
    </recommendedName>
</protein>
<feature type="domain" description="C2H2-type" evidence="1">
    <location>
        <begin position="86"/>
        <end position="107"/>
    </location>
</feature>
<dbReference type="EMBL" id="VSWC01000157">
    <property type="protein sequence ID" value="KAA1074478.1"/>
    <property type="molecule type" value="Genomic_DNA"/>
</dbReference>
<dbReference type="AlphaFoldDB" id="A0A5B0MEE8"/>
<evidence type="ECO:0000259" key="1">
    <source>
        <dbReference type="PROSITE" id="PS00028"/>
    </source>
</evidence>